<dbReference type="PROSITE" id="PS51733">
    <property type="entry name" value="BPL_LPL_CATALYTIC"/>
    <property type="match status" value="1"/>
</dbReference>
<gene>
    <name evidence="3" type="ORF">BST85_01805</name>
</gene>
<reference evidence="3 4" key="1">
    <citation type="submission" date="2016-11" db="EMBL/GenBank/DDBJ databases">
        <title>Trade-off between light-utilization and light-protection in marine flavobacteria.</title>
        <authorList>
            <person name="Kumagai Y."/>
        </authorList>
    </citation>
    <scope>NUCLEOTIDE SEQUENCE [LARGE SCALE GENOMIC DNA]</scope>
    <source>
        <strain evidence="3 4">NBRC 107741</strain>
    </source>
</reference>
<dbReference type="InterPro" id="IPR004408">
    <property type="entry name" value="Biotin_CoA_COase_ligase"/>
</dbReference>
<comment type="caution">
    <text evidence="3">The sequence shown here is derived from an EMBL/GenBank/DDBJ whole genome shotgun (WGS) entry which is preliminary data.</text>
</comment>
<dbReference type="AlphaFoldDB" id="A0A2S7KMC2"/>
<dbReference type="GO" id="GO:0004077">
    <property type="term" value="F:biotin--[biotin carboxyl-carrier protein] ligase activity"/>
    <property type="evidence" value="ECO:0007669"/>
    <property type="project" value="InterPro"/>
</dbReference>
<dbReference type="InterPro" id="IPR045864">
    <property type="entry name" value="aa-tRNA-synth_II/BPL/LPL"/>
</dbReference>
<proteinExistence type="predicted"/>
<keyword evidence="4" id="KW-1185">Reference proteome</keyword>
<feature type="domain" description="BPL/LPL catalytic" evidence="2">
    <location>
        <begin position="1"/>
        <end position="177"/>
    </location>
</feature>
<dbReference type="Gene3D" id="3.30.930.10">
    <property type="entry name" value="Bira Bifunctional Protein, Domain 2"/>
    <property type="match status" value="1"/>
</dbReference>
<dbReference type="SUPFAM" id="SSF55681">
    <property type="entry name" value="Class II aaRS and biotin synthetases"/>
    <property type="match status" value="1"/>
</dbReference>
<dbReference type="Proteomes" id="UP000239800">
    <property type="component" value="Unassembled WGS sequence"/>
</dbReference>
<keyword evidence="1 3" id="KW-0436">Ligase</keyword>
<dbReference type="EMBL" id="MQUB01000001">
    <property type="protein sequence ID" value="PQB03777.1"/>
    <property type="molecule type" value="Genomic_DNA"/>
</dbReference>
<sequence>MNLIKLDATASTNTYLKQMLSETQLVDETVLWTERQINGRGQQGAKWDSQPGLSLTFSLFRRFSSFPARHPFYLNLAISLGVKYALEELGVSQVSIKWPNDILSYSKKLCGILVENQIEKDRLASSVIGIGLNVNETDLNDLPHATSMRLSAGLVFKREEVIQVVATTVFQKIRQLNRDSLDQMKQDYQNSLFRKGVVSTFSNRDGKIFSGIIQGVTEEGLLSVLDESDEMKSYQPKQIRLRY</sequence>
<dbReference type="GO" id="GO:0005737">
    <property type="term" value="C:cytoplasm"/>
    <property type="evidence" value="ECO:0007669"/>
    <property type="project" value="TreeGrafter"/>
</dbReference>
<dbReference type="NCBIfam" id="TIGR00121">
    <property type="entry name" value="birA_ligase"/>
    <property type="match status" value="1"/>
</dbReference>
<dbReference type="Pfam" id="PF03099">
    <property type="entry name" value="BPL_LplA_LipB"/>
    <property type="match status" value="1"/>
</dbReference>
<accession>A0A2S7KMC2</accession>
<evidence type="ECO:0000259" key="2">
    <source>
        <dbReference type="PROSITE" id="PS51733"/>
    </source>
</evidence>
<dbReference type="RefSeq" id="WP_104811698.1">
    <property type="nucleotide sequence ID" value="NZ_MQUB01000001.1"/>
</dbReference>
<dbReference type="PANTHER" id="PTHR12835:SF5">
    <property type="entry name" value="BIOTIN--PROTEIN LIGASE"/>
    <property type="match status" value="1"/>
</dbReference>
<protein>
    <submittedName>
        <fullName evidence="3">Biotin--[acetyl-CoA-carboxylase] ligase</fullName>
    </submittedName>
</protein>
<evidence type="ECO:0000313" key="3">
    <source>
        <dbReference type="EMBL" id="PQB03777.1"/>
    </source>
</evidence>
<evidence type="ECO:0000313" key="4">
    <source>
        <dbReference type="Proteomes" id="UP000239800"/>
    </source>
</evidence>
<organism evidence="3 4">
    <name type="scientific">Aureitalea marina</name>
    <dbReference type="NCBI Taxonomy" id="930804"/>
    <lineage>
        <taxon>Bacteria</taxon>
        <taxon>Pseudomonadati</taxon>
        <taxon>Bacteroidota</taxon>
        <taxon>Flavobacteriia</taxon>
        <taxon>Flavobacteriales</taxon>
        <taxon>Flavobacteriaceae</taxon>
        <taxon>Aureitalea</taxon>
    </lineage>
</organism>
<dbReference type="PANTHER" id="PTHR12835">
    <property type="entry name" value="BIOTIN PROTEIN LIGASE"/>
    <property type="match status" value="1"/>
</dbReference>
<dbReference type="OrthoDB" id="9807064at2"/>
<dbReference type="CDD" id="cd16442">
    <property type="entry name" value="BPL"/>
    <property type="match status" value="1"/>
</dbReference>
<dbReference type="InterPro" id="IPR004143">
    <property type="entry name" value="BPL_LPL_catalytic"/>
</dbReference>
<evidence type="ECO:0000256" key="1">
    <source>
        <dbReference type="ARBA" id="ARBA00022598"/>
    </source>
</evidence>
<name>A0A2S7KMC2_9FLAO</name>